<keyword evidence="6 7" id="KW-0472">Membrane</keyword>
<evidence type="ECO:0000313" key="8">
    <source>
        <dbReference type="EMBL" id="CAB4037420.1"/>
    </source>
</evidence>
<evidence type="ECO:0000256" key="4">
    <source>
        <dbReference type="ARBA" id="ARBA00022692"/>
    </source>
</evidence>
<evidence type="ECO:0000256" key="5">
    <source>
        <dbReference type="ARBA" id="ARBA00022989"/>
    </source>
</evidence>
<reference evidence="8" key="1">
    <citation type="submission" date="2020-04" db="EMBL/GenBank/DDBJ databases">
        <authorList>
            <person name="Alioto T."/>
            <person name="Alioto T."/>
            <person name="Gomez Garrido J."/>
        </authorList>
    </citation>
    <scope>NUCLEOTIDE SEQUENCE</scope>
    <source>
        <strain evidence="8">A484AB</strain>
    </source>
</reference>
<feature type="transmembrane region" description="Helical" evidence="7">
    <location>
        <begin position="83"/>
        <end position="100"/>
    </location>
</feature>
<keyword evidence="3" id="KW-1003">Cell membrane</keyword>
<feature type="transmembrane region" description="Helical" evidence="7">
    <location>
        <begin position="23"/>
        <end position="47"/>
    </location>
</feature>
<feature type="transmembrane region" description="Helical" evidence="7">
    <location>
        <begin position="306"/>
        <end position="326"/>
    </location>
</feature>
<feature type="transmembrane region" description="Helical" evidence="7">
    <location>
        <begin position="208"/>
        <end position="237"/>
    </location>
</feature>
<dbReference type="AlphaFoldDB" id="A0A6S7K6G7"/>
<evidence type="ECO:0000256" key="1">
    <source>
        <dbReference type="ARBA" id="ARBA00004651"/>
    </source>
</evidence>
<name>A0A6S7K6G7_PARCT</name>
<evidence type="ECO:0000256" key="7">
    <source>
        <dbReference type="RuleBase" id="RU910716"/>
    </source>
</evidence>
<feature type="transmembrane region" description="Helical" evidence="7">
    <location>
        <begin position="268"/>
        <end position="286"/>
    </location>
</feature>
<dbReference type="GO" id="GO:0005886">
    <property type="term" value="C:plasma membrane"/>
    <property type="evidence" value="ECO:0007669"/>
    <property type="project" value="UniProtKB-SubCell"/>
</dbReference>
<dbReference type="InterPro" id="IPR050895">
    <property type="entry name" value="XK-related_scramblase"/>
</dbReference>
<evidence type="ECO:0000313" key="9">
    <source>
        <dbReference type="Proteomes" id="UP001152795"/>
    </source>
</evidence>
<feature type="transmembrane region" description="Helical" evidence="7">
    <location>
        <begin position="176"/>
        <end position="196"/>
    </location>
</feature>
<dbReference type="PANTHER" id="PTHR16024:SF6">
    <property type="entry name" value="XK-RELATED PROTEIN"/>
    <property type="match status" value="1"/>
</dbReference>
<dbReference type="PANTHER" id="PTHR16024">
    <property type="entry name" value="XK-RELATED PROTEIN"/>
    <property type="match status" value="1"/>
</dbReference>
<dbReference type="EMBL" id="CACRXK020023068">
    <property type="protein sequence ID" value="CAB4037420.1"/>
    <property type="molecule type" value="Genomic_DNA"/>
</dbReference>
<sequence>MRRPNSKTIFSIRQVNMRGKKELFMLNTGLVLFIFDLVTDIVVAAQYRLKGEYWWFGFTLVFIIVPLFIISFMAAFQADFCQTLSCCLMFLCSSIFVRYVEEFKYWKQTHWDNPPCGDNYKECNCPDCEKYRVAITESNKSAYKLAWVRYVETLTESTPQWCLQIYIMLRQWDFPWLTMLSTVISLLSLAWSITALEKARVNKNSHHNFTLAATVVFFTSQLFSLLSRLFAIAAFAYVFKAHVFTALAVHWLMMNVVLWLADGCNERGCELAGTFLSYSMFTFLLMLHVPDSLTEGDYSDWFTKLWYSLISVENVLFAILALTIPTSDVKHMSVLRPIVLSLVILGVVLGTIFLIVYNKHLKPTEERREEPTEEPVV</sequence>
<protein>
    <recommendedName>
        <fullName evidence="7">XK-related protein</fullName>
    </recommendedName>
</protein>
<evidence type="ECO:0000256" key="6">
    <source>
        <dbReference type="ARBA" id="ARBA00023136"/>
    </source>
</evidence>
<evidence type="ECO:0000256" key="3">
    <source>
        <dbReference type="ARBA" id="ARBA00022475"/>
    </source>
</evidence>
<feature type="transmembrane region" description="Helical" evidence="7">
    <location>
        <begin position="338"/>
        <end position="357"/>
    </location>
</feature>
<accession>A0A6S7K6G7</accession>
<feature type="transmembrane region" description="Helical" evidence="7">
    <location>
        <begin position="53"/>
        <end position="76"/>
    </location>
</feature>
<keyword evidence="5 7" id="KW-1133">Transmembrane helix</keyword>
<comment type="similarity">
    <text evidence="2 7">Belongs to the XK family.</text>
</comment>
<dbReference type="Proteomes" id="UP001152795">
    <property type="component" value="Unassembled WGS sequence"/>
</dbReference>
<organism evidence="8 9">
    <name type="scientific">Paramuricea clavata</name>
    <name type="common">Red gorgonian</name>
    <name type="synonym">Violescent sea-whip</name>
    <dbReference type="NCBI Taxonomy" id="317549"/>
    <lineage>
        <taxon>Eukaryota</taxon>
        <taxon>Metazoa</taxon>
        <taxon>Cnidaria</taxon>
        <taxon>Anthozoa</taxon>
        <taxon>Octocorallia</taxon>
        <taxon>Malacalcyonacea</taxon>
        <taxon>Plexauridae</taxon>
        <taxon>Paramuricea</taxon>
    </lineage>
</organism>
<proteinExistence type="inferred from homology"/>
<comment type="subcellular location">
    <subcellularLocation>
        <location evidence="1">Cell membrane</location>
        <topology evidence="1">Multi-pass membrane protein</topology>
    </subcellularLocation>
    <subcellularLocation>
        <location evidence="7">Membrane</location>
        <topology evidence="7">Multi-pass membrane protein</topology>
    </subcellularLocation>
</comment>
<feature type="transmembrane region" description="Helical" evidence="7">
    <location>
        <begin position="243"/>
        <end position="261"/>
    </location>
</feature>
<keyword evidence="4 7" id="KW-0812">Transmembrane</keyword>
<gene>
    <name evidence="8" type="ORF">PACLA_8A060509</name>
</gene>
<dbReference type="OrthoDB" id="5955564at2759"/>
<evidence type="ECO:0000256" key="2">
    <source>
        <dbReference type="ARBA" id="ARBA00008789"/>
    </source>
</evidence>
<dbReference type="InterPro" id="IPR018629">
    <property type="entry name" value="XK-rel"/>
</dbReference>
<dbReference type="Pfam" id="PF09815">
    <property type="entry name" value="XK-related"/>
    <property type="match status" value="1"/>
</dbReference>
<keyword evidence="9" id="KW-1185">Reference proteome</keyword>
<comment type="caution">
    <text evidence="8">The sequence shown here is derived from an EMBL/GenBank/DDBJ whole genome shotgun (WGS) entry which is preliminary data.</text>
</comment>